<dbReference type="EMBL" id="JAKZBV010000001">
    <property type="protein sequence ID" value="MCH6468943.1"/>
    <property type="molecule type" value="Genomic_DNA"/>
</dbReference>
<dbReference type="InterPro" id="IPR003439">
    <property type="entry name" value="ABC_transporter-like_ATP-bd"/>
</dbReference>
<dbReference type="PROSITE" id="PS00211">
    <property type="entry name" value="ABC_TRANSPORTER_1"/>
    <property type="match status" value="1"/>
</dbReference>
<dbReference type="Gene3D" id="3.40.50.300">
    <property type="entry name" value="P-loop containing nucleotide triphosphate hydrolases"/>
    <property type="match status" value="1"/>
</dbReference>
<evidence type="ECO:0000259" key="5">
    <source>
        <dbReference type="PROSITE" id="PS50893"/>
    </source>
</evidence>
<dbReference type="GO" id="GO:0005524">
    <property type="term" value="F:ATP binding"/>
    <property type="evidence" value="ECO:0007669"/>
    <property type="project" value="UniProtKB-KW"/>
</dbReference>
<dbReference type="SUPFAM" id="SSF52540">
    <property type="entry name" value="P-loop containing nucleoside triphosphate hydrolases"/>
    <property type="match status" value="1"/>
</dbReference>
<organism evidence="6 7">
    <name type="scientific">Sinomonas terrae</name>
    <dbReference type="NCBI Taxonomy" id="2908838"/>
    <lineage>
        <taxon>Bacteria</taxon>
        <taxon>Bacillati</taxon>
        <taxon>Actinomycetota</taxon>
        <taxon>Actinomycetes</taxon>
        <taxon>Micrococcales</taxon>
        <taxon>Micrococcaceae</taxon>
        <taxon>Sinomonas</taxon>
    </lineage>
</organism>
<dbReference type="SMART" id="SM00382">
    <property type="entry name" value="AAA"/>
    <property type="match status" value="1"/>
</dbReference>
<reference evidence="6 7" key="1">
    <citation type="submission" date="2022-03" db="EMBL/GenBank/DDBJ databases">
        <title>Sinomonas sp. isolated from a soil.</title>
        <authorList>
            <person name="Han J."/>
            <person name="Kim D.-U."/>
        </authorList>
    </citation>
    <scope>NUCLEOTIDE SEQUENCE [LARGE SCALE GENOMIC DNA]</scope>
    <source>
        <strain evidence="6 7">5-5</strain>
    </source>
</reference>
<dbReference type="InterPro" id="IPR050153">
    <property type="entry name" value="Metal_Ion_Import_ABC"/>
</dbReference>
<protein>
    <submittedName>
        <fullName evidence="6">ATP-binding cassette domain-containing protein</fullName>
    </submittedName>
</protein>
<dbReference type="Proteomes" id="UP001202922">
    <property type="component" value="Unassembled WGS sequence"/>
</dbReference>
<sequence length="203" mass="21490">MEVPWGTVTALTGPNGAGKSTLVELLAGVRRPAGGVIERDADVALVVQRPAAPETLSLTVQDVVAMGTWGDRKYGRGARSSRERARNVSRAIARVEMGGLERRPFSALSGGQRQRALLAQGLARSARILILDEPAAGLDHESQTRARRILAEEADRGIAVLCVTHDRADIAAADHVLRLDRGVVLPESTHRAGPGPRAPGSGH</sequence>
<name>A0ABS9TX07_9MICC</name>
<gene>
    <name evidence="6" type="ORF">L0M17_02900</name>
</gene>
<evidence type="ECO:0000256" key="3">
    <source>
        <dbReference type="ARBA" id="ARBA00022741"/>
    </source>
</evidence>
<dbReference type="PROSITE" id="PS50893">
    <property type="entry name" value="ABC_TRANSPORTER_2"/>
    <property type="match status" value="1"/>
</dbReference>
<dbReference type="Pfam" id="PF00005">
    <property type="entry name" value="ABC_tran"/>
    <property type="match status" value="1"/>
</dbReference>
<dbReference type="PANTHER" id="PTHR42734:SF5">
    <property type="entry name" value="IRON TRANSPORT SYSTEM ATP-BINDING PROTEIN HI_0361-RELATED"/>
    <property type="match status" value="1"/>
</dbReference>
<dbReference type="InterPro" id="IPR017871">
    <property type="entry name" value="ABC_transporter-like_CS"/>
</dbReference>
<comment type="caution">
    <text evidence="6">The sequence shown here is derived from an EMBL/GenBank/DDBJ whole genome shotgun (WGS) entry which is preliminary data.</text>
</comment>
<keyword evidence="2" id="KW-0813">Transport</keyword>
<evidence type="ECO:0000313" key="6">
    <source>
        <dbReference type="EMBL" id="MCH6468943.1"/>
    </source>
</evidence>
<keyword evidence="4 6" id="KW-0067">ATP-binding</keyword>
<proteinExistence type="inferred from homology"/>
<evidence type="ECO:0000313" key="7">
    <source>
        <dbReference type="Proteomes" id="UP001202922"/>
    </source>
</evidence>
<keyword evidence="3" id="KW-0547">Nucleotide-binding</keyword>
<evidence type="ECO:0000256" key="2">
    <source>
        <dbReference type="ARBA" id="ARBA00022448"/>
    </source>
</evidence>
<dbReference type="InterPro" id="IPR003593">
    <property type="entry name" value="AAA+_ATPase"/>
</dbReference>
<comment type="similarity">
    <text evidence="1">Belongs to the ABC transporter superfamily.</text>
</comment>
<dbReference type="PANTHER" id="PTHR42734">
    <property type="entry name" value="METAL TRANSPORT SYSTEM ATP-BINDING PROTEIN TM_0124-RELATED"/>
    <property type="match status" value="1"/>
</dbReference>
<dbReference type="InterPro" id="IPR027417">
    <property type="entry name" value="P-loop_NTPase"/>
</dbReference>
<keyword evidence="7" id="KW-1185">Reference proteome</keyword>
<feature type="domain" description="ABC transporter" evidence="5">
    <location>
        <begin position="1"/>
        <end position="202"/>
    </location>
</feature>
<accession>A0ABS9TX07</accession>
<evidence type="ECO:0000256" key="4">
    <source>
        <dbReference type="ARBA" id="ARBA00022840"/>
    </source>
</evidence>
<evidence type="ECO:0000256" key="1">
    <source>
        <dbReference type="ARBA" id="ARBA00005417"/>
    </source>
</evidence>